<evidence type="ECO:0000256" key="3">
    <source>
        <dbReference type="ARBA" id="ARBA00022676"/>
    </source>
</evidence>
<dbReference type="PANTHER" id="PTHR10788">
    <property type="entry name" value="TREHALOSE-6-PHOSPHATE SYNTHASE"/>
    <property type="match status" value="1"/>
</dbReference>
<comment type="catalytic activity">
    <reaction evidence="5">
        <text>ADP-alpha-D-glucose + sn-glycerol 3-phosphate = 2-O-(alpha-D-glucopyranosyl)-sn-glycerol 3-phosphate + ADP + H(+)</text>
        <dbReference type="Rhea" id="RHEA:12881"/>
        <dbReference type="ChEBI" id="CHEBI:15378"/>
        <dbReference type="ChEBI" id="CHEBI:57498"/>
        <dbReference type="ChEBI" id="CHEBI:57597"/>
        <dbReference type="ChEBI" id="CHEBI:87089"/>
        <dbReference type="ChEBI" id="CHEBI:456216"/>
        <dbReference type="EC" id="2.4.1.213"/>
    </reaction>
</comment>
<dbReference type="AlphaFoldDB" id="A0A9D1W9Q8"/>
<evidence type="ECO:0000256" key="8">
    <source>
        <dbReference type="ARBA" id="ARBA00066821"/>
    </source>
</evidence>
<dbReference type="InterPro" id="IPR006379">
    <property type="entry name" value="HAD-SF_hydro_IIB"/>
</dbReference>
<dbReference type="CDD" id="cd03788">
    <property type="entry name" value="GT20_TPS"/>
    <property type="match status" value="1"/>
</dbReference>
<evidence type="ECO:0000256" key="4">
    <source>
        <dbReference type="ARBA" id="ARBA00022679"/>
    </source>
</evidence>
<sequence length="731" mass="84036">MSKKRTIIISNRLPVRIEKHNGELQFIPSEGGLATGLGSIFKKGKNIWIGWPGYVPENDSEKAIISEKLAEMSLVPIFLTKKQLKGFYEGFSNEILWPIFHYRLSYAVYDEGYWNSYKEVNDLFFKKVKEVGVNPKDEVWVHDYQLMLLPNLLREHNPELAISYFQHIPFPPDEVFRYIPWRDELLEGLLGADLIAFHTFTDAQHFRNACVNLMDLSFENHSLHVRGRDIFIEVFPMGIDFDKFSALSQKEVVQKKAEEIKESFDHKKLIISVDRLDYSKGITMRLRGYEKLLKTNPNLCGKVVLYMLVVPSRDTVDQYRQLLDEIDRLVGHINSVFGDNQWTPIAYFYTSIPIEDLCALYLAADICIVSSLRDGMNLVCKEYVATKAHSQDGVLILSELAGASKELSESLLINPSSISDITQALHLAIHMPIDERRNRMRKNAKVVQEFNIFHWIRIFFIRFREIKAAQKKHTTRKINEKIKDTLLTAYSSAKKSLLLLDYDGTLVPLQKDASAAKPTSEVIALLKKLKQNSLSQVVIVSGRSYQELGTWLSTKADYLIAEHGIWSTYPDGKWKSNMPPSPTWKIPVRRIMSRYVYLTPGAHIEEKTHSLVWHYRSAELGHANLRIGELKERLRYLLVQYDLELLEGNKVIEVKPCGIDKGSASMEIVNNYQPDFILAIGDDVTDEDMFYQLPQESFTIKVGSEHSSARFYTENQASVLELLKELAEKIK</sequence>
<dbReference type="PANTHER" id="PTHR10788:SF106">
    <property type="entry name" value="BCDNA.GH08860"/>
    <property type="match status" value="1"/>
</dbReference>
<evidence type="ECO:0000256" key="1">
    <source>
        <dbReference type="ARBA" id="ARBA00006330"/>
    </source>
</evidence>
<dbReference type="GO" id="GO:0005992">
    <property type="term" value="P:trehalose biosynthetic process"/>
    <property type="evidence" value="ECO:0007669"/>
    <property type="project" value="InterPro"/>
</dbReference>
<dbReference type="GO" id="GO:0033828">
    <property type="term" value="F:glucosylglycerol-phosphate synthase activity"/>
    <property type="evidence" value="ECO:0007669"/>
    <property type="project" value="UniProtKB-EC"/>
</dbReference>
<comment type="function">
    <text evidence="6">Involved in salt tolerance by producing GG-phosphate from ADP-glucose and glycerol-3-phosphate (G3P), an intermediate in the synthesis of the osmolyte glucosylglycerol (GG).</text>
</comment>
<dbReference type="Proteomes" id="UP000824156">
    <property type="component" value="Unassembled WGS sequence"/>
</dbReference>
<accession>A0A9D1W9Q8</accession>
<dbReference type="InterPro" id="IPR001830">
    <property type="entry name" value="Glyco_trans_20"/>
</dbReference>
<dbReference type="Pfam" id="PF00982">
    <property type="entry name" value="Glyco_transf_20"/>
    <property type="match status" value="1"/>
</dbReference>
<reference evidence="11" key="1">
    <citation type="journal article" date="2021" name="PeerJ">
        <title>Extensive microbial diversity within the chicken gut microbiome revealed by metagenomics and culture.</title>
        <authorList>
            <person name="Gilroy R."/>
            <person name="Ravi A."/>
            <person name="Getino M."/>
            <person name="Pursley I."/>
            <person name="Horton D.L."/>
            <person name="Alikhan N.F."/>
            <person name="Baker D."/>
            <person name="Gharbi K."/>
            <person name="Hall N."/>
            <person name="Watson M."/>
            <person name="Adriaenssens E.M."/>
            <person name="Foster-Nyarko E."/>
            <person name="Jarju S."/>
            <person name="Secka A."/>
            <person name="Antonio M."/>
            <person name="Oren A."/>
            <person name="Chaudhuri R.R."/>
            <person name="La Ragione R."/>
            <person name="Hildebrand F."/>
            <person name="Pallen M.J."/>
        </authorList>
    </citation>
    <scope>NUCLEOTIDE SEQUENCE</scope>
    <source>
        <strain evidence="11">1719</strain>
    </source>
</reference>
<dbReference type="InterPro" id="IPR023214">
    <property type="entry name" value="HAD_sf"/>
</dbReference>
<dbReference type="CDD" id="cd01627">
    <property type="entry name" value="HAD_TPP"/>
    <property type="match status" value="1"/>
</dbReference>
<evidence type="ECO:0000256" key="5">
    <source>
        <dbReference type="ARBA" id="ARBA00052754"/>
    </source>
</evidence>
<evidence type="ECO:0000313" key="12">
    <source>
        <dbReference type="Proteomes" id="UP000824156"/>
    </source>
</evidence>
<dbReference type="FunFam" id="3.40.50.2000:FF:000010">
    <property type="entry name" value="Alpha,alpha-trehalose-phosphate synthase"/>
    <property type="match status" value="1"/>
</dbReference>
<comment type="caution">
    <text evidence="11">The sequence shown here is derived from an EMBL/GenBank/DDBJ whole genome shotgun (WGS) entry which is preliminary data.</text>
</comment>
<dbReference type="NCBIfam" id="NF011071">
    <property type="entry name" value="PRK14501.1"/>
    <property type="match status" value="1"/>
</dbReference>
<dbReference type="NCBIfam" id="TIGR01484">
    <property type="entry name" value="HAD-SF-IIB"/>
    <property type="match status" value="1"/>
</dbReference>
<dbReference type="EC" id="2.4.1.213" evidence="8"/>
<comment type="similarity">
    <text evidence="2">Belongs to the glycosyltransferase 20 family.</text>
</comment>
<comment type="pathway">
    <text evidence="7">Glycan metabolism; glucosylglycerol biosynthesis.</text>
</comment>
<gene>
    <name evidence="11" type="ORF">H9853_09460</name>
</gene>
<dbReference type="Gene3D" id="3.40.50.1000">
    <property type="entry name" value="HAD superfamily/HAD-like"/>
    <property type="match status" value="1"/>
</dbReference>
<dbReference type="EMBL" id="DXEZ01000261">
    <property type="protein sequence ID" value="HIX55244.1"/>
    <property type="molecule type" value="Genomic_DNA"/>
</dbReference>
<reference evidence="11" key="2">
    <citation type="submission" date="2021-04" db="EMBL/GenBank/DDBJ databases">
        <authorList>
            <person name="Gilroy R."/>
        </authorList>
    </citation>
    <scope>NUCLEOTIDE SEQUENCE</scope>
    <source>
        <strain evidence="11">1719</strain>
    </source>
</reference>
<evidence type="ECO:0000256" key="2">
    <source>
        <dbReference type="ARBA" id="ARBA00008799"/>
    </source>
</evidence>
<name>A0A9D1W9Q8_9SPHI</name>
<dbReference type="InterPro" id="IPR036412">
    <property type="entry name" value="HAD-like_sf"/>
</dbReference>
<dbReference type="GO" id="GO:0004805">
    <property type="term" value="F:trehalose-phosphatase activity"/>
    <property type="evidence" value="ECO:0007669"/>
    <property type="project" value="TreeGrafter"/>
</dbReference>
<protein>
    <recommendedName>
        <fullName evidence="9">Glucosylglycerol-phosphate synthase</fullName>
        <ecNumber evidence="8">2.4.1.213</ecNumber>
    </recommendedName>
    <alternativeName>
        <fullName evidence="10">Glucosyl-glycerol-phosphate synthase</fullName>
    </alternativeName>
</protein>
<dbReference type="GO" id="GO:0003825">
    <property type="term" value="F:alpha,alpha-trehalose-phosphate synthase (UDP-forming) activity"/>
    <property type="evidence" value="ECO:0007669"/>
    <property type="project" value="TreeGrafter"/>
</dbReference>
<evidence type="ECO:0000256" key="9">
    <source>
        <dbReference type="ARBA" id="ARBA00069974"/>
    </source>
</evidence>
<keyword evidence="4" id="KW-0808">Transferase</keyword>
<dbReference type="GO" id="GO:0005829">
    <property type="term" value="C:cytosol"/>
    <property type="evidence" value="ECO:0007669"/>
    <property type="project" value="TreeGrafter"/>
</dbReference>
<dbReference type="NCBIfam" id="TIGR00685">
    <property type="entry name" value="T6PP"/>
    <property type="match status" value="1"/>
</dbReference>
<dbReference type="Gene3D" id="3.30.70.1020">
    <property type="entry name" value="Trehalose-6-phosphate phosphatase related protein, domain 2"/>
    <property type="match status" value="1"/>
</dbReference>
<keyword evidence="3" id="KW-0328">Glycosyltransferase</keyword>
<evidence type="ECO:0000256" key="6">
    <source>
        <dbReference type="ARBA" id="ARBA00055920"/>
    </source>
</evidence>
<evidence type="ECO:0000256" key="10">
    <source>
        <dbReference type="ARBA" id="ARBA00080497"/>
    </source>
</evidence>
<dbReference type="SUPFAM" id="SSF53756">
    <property type="entry name" value="UDP-Glycosyltransferase/glycogen phosphorylase"/>
    <property type="match status" value="1"/>
</dbReference>
<proteinExistence type="inferred from homology"/>
<dbReference type="Pfam" id="PF02358">
    <property type="entry name" value="Trehalose_PPase"/>
    <property type="match status" value="1"/>
</dbReference>
<organism evidence="11 12">
    <name type="scientific">Candidatus Sphingobacterium stercoripullorum</name>
    <dbReference type="NCBI Taxonomy" id="2838759"/>
    <lineage>
        <taxon>Bacteria</taxon>
        <taxon>Pseudomonadati</taxon>
        <taxon>Bacteroidota</taxon>
        <taxon>Sphingobacteriia</taxon>
        <taxon>Sphingobacteriales</taxon>
        <taxon>Sphingobacteriaceae</taxon>
        <taxon>Sphingobacterium</taxon>
    </lineage>
</organism>
<evidence type="ECO:0000256" key="7">
    <source>
        <dbReference type="ARBA" id="ARBA00060702"/>
    </source>
</evidence>
<evidence type="ECO:0000313" key="11">
    <source>
        <dbReference type="EMBL" id="HIX55244.1"/>
    </source>
</evidence>
<dbReference type="SUPFAM" id="SSF56784">
    <property type="entry name" value="HAD-like"/>
    <property type="match status" value="1"/>
</dbReference>
<dbReference type="Gene3D" id="3.40.50.2000">
    <property type="entry name" value="Glycogen Phosphorylase B"/>
    <property type="match status" value="2"/>
</dbReference>
<comment type="similarity">
    <text evidence="1">In the C-terminal section; belongs to the trehalose phosphatase family.</text>
</comment>
<dbReference type="InterPro" id="IPR003337">
    <property type="entry name" value="Trehalose_PPase"/>
</dbReference>